<evidence type="ECO:0000256" key="1">
    <source>
        <dbReference type="ARBA" id="ARBA00004141"/>
    </source>
</evidence>
<evidence type="ECO:0000256" key="3">
    <source>
        <dbReference type="ARBA" id="ARBA00016612"/>
    </source>
</evidence>
<evidence type="ECO:0000256" key="10">
    <source>
        <dbReference type="ARBA" id="ARBA00031586"/>
    </source>
</evidence>
<sequence length="99" mass="11266">MYYKYLVVVVLLFLLGAWGIVLNRGHFIIMIVSIELVLLSTFFFFLINSKEIDILIEQIFMIMGLTIAAAESSLGLALLVVYYRIRGTIILRSFSSLRG</sequence>
<dbReference type="Gene3D" id="1.10.287.3510">
    <property type="match status" value="1"/>
</dbReference>
<reference evidence="12" key="1">
    <citation type="journal article" date="2012" name="Mol. Phylogenet. Evol.">
        <title>Novel organization of the mitochondrial genome in the deep-sea coral, Madrepora oculata (Hexacorallia, Scleractinia, Oculinidae) and its taxonomic implications.</title>
        <authorList>
            <person name="Lin M.F."/>
            <person name="Kitahara M.V."/>
            <person name="Tachikawa H."/>
            <person name="Fukami H."/>
            <person name="Miller D.J."/>
            <person name="Chen C.A."/>
        </authorList>
    </citation>
    <scope>NUCLEOTIDE SEQUENCE</scope>
</reference>
<keyword evidence="5 11" id="KW-0812">Transmembrane</keyword>
<protein>
    <recommendedName>
        <fullName evidence="3">NADH-ubiquinone oxidoreductase chain 4L</fullName>
    </recommendedName>
    <alternativeName>
        <fullName evidence="10">NADH dehydrogenase subunit 4L</fullName>
    </alternativeName>
</protein>
<keyword evidence="9 11" id="KW-0472">Membrane</keyword>
<dbReference type="GO" id="GO:0016651">
    <property type="term" value="F:oxidoreductase activity, acting on NAD(P)H"/>
    <property type="evidence" value="ECO:0007669"/>
    <property type="project" value="InterPro"/>
</dbReference>
<keyword evidence="6" id="KW-1278">Translocase</keyword>
<evidence type="ECO:0000256" key="9">
    <source>
        <dbReference type="ARBA" id="ARBA00023136"/>
    </source>
</evidence>
<dbReference type="InterPro" id="IPR039428">
    <property type="entry name" value="NUOK/Mnh_C1-like"/>
</dbReference>
<dbReference type="AlphaFoldDB" id="I6WNT2"/>
<evidence type="ECO:0000256" key="5">
    <source>
        <dbReference type="ARBA" id="ARBA00022692"/>
    </source>
</evidence>
<dbReference type="GeneID" id="13435587"/>
<evidence type="ECO:0000256" key="6">
    <source>
        <dbReference type="ARBA" id="ARBA00022967"/>
    </source>
</evidence>
<geneLocation type="mitochondrion" evidence="12"/>
<comment type="subcellular location">
    <subcellularLocation>
        <location evidence="1">Membrane</location>
        <topology evidence="1">Multi-pass membrane protein</topology>
    </subcellularLocation>
</comment>
<keyword evidence="12" id="KW-0496">Mitochondrion</keyword>
<accession>I6WNT2</accession>
<feature type="transmembrane region" description="Helical" evidence="11">
    <location>
        <begin position="5"/>
        <end position="21"/>
    </location>
</feature>
<dbReference type="CTD" id="4539"/>
<feature type="transmembrane region" description="Helical" evidence="11">
    <location>
        <begin position="27"/>
        <end position="47"/>
    </location>
</feature>
<feature type="transmembrane region" description="Helical" evidence="11">
    <location>
        <begin position="59"/>
        <end position="83"/>
    </location>
</feature>
<keyword evidence="8" id="KW-0520">NAD</keyword>
<name>I6WNT2_9CNID</name>
<evidence type="ECO:0000256" key="8">
    <source>
        <dbReference type="ARBA" id="ARBA00023027"/>
    </source>
</evidence>
<evidence type="ECO:0000256" key="7">
    <source>
        <dbReference type="ARBA" id="ARBA00022989"/>
    </source>
</evidence>
<proteinExistence type="inferred from homology"/>
<evidence type="ECO:0000313" key="12">
    <source>
        <dbReference type="EMBL" id="AFN40619.1"/>
    </source>
</evidence>
<organism evidence="12">
    <name type="scientific">Madrepora oculata</name>
    <name type="common">zigzag coral</name>
    <dbReference type="NCBI Taxonomy" id="213639"/>
    <lineage>
        <taxon>Eukaryota</taxon>
        <taxon>Metazoa</taxon>
        <taxon>Cnidaria</taxon>
        <taxon>Anthozoa</taxon>
        <taxon>Hexacorallia</taxon>
        <taxon>Scleractinia</taxon>
        <taxon>Faviina</taxon>
        <taxon>Oculinidae</taxon>
        <taxon>Madrepora</taxon>
    </lineage>
</organism>
<evidence type="ECO:0000256" key="11">
    <source>
        <dbReference type="SAM" id="Phobius"/>
    </source>
</evidence>
<dbReference type="PANTHER" id="PTHR11434:SF16">
    <property type="entry name" value="NADH-UBIQUINONE OXIDOREDUCTASE CHAIN 4L"/>
    <property type="match status" value="1"/>
</dbReference>
<dbReference type="HAMAP" id="MF_01456">
    <property type="entry name" value="NDH1_NuoK"/>
    <property type="match status" value="1"/>
</dbReference>
<dbReference type="RefSeq" id="YP_006576277.1">
    <property type="nucleotide sequence ID" value="NC_018364.1"/>
</dbReference>
<dbReference type="GO" id="GO:0042773">
    <property type="term" value="P:ATP synthesis coupled electron transport"/>
    <property type="evidence" value="ECO:0007669"/>
    <property type="project" value="InterPro"/>
</dbReference>
<dbReference type="PANTHER" id="PTHR11434">
    <property type="entry name" value="NADH-UBIQUINONE OXIDOREDUCTASE SUBUNIT ND4L"/>
    <property type="match status" value="1"/>
</dbReference>
<dbReference type="InterPro" id="IPR001133">
    <property type="entry name" value="NADH_UbQ_OxRdtase_chain4L/K"/>
</dbReference>
<keyword evidence="7 11" id="KW-1133">Transmembrane helix</keyword>
<evidence type="ECO:0000256" key="2">
    <source>
        <dbReference type="ARBA" id="ARBA00010519"/>
    </source>
</evidence>
<comment type="similarity">
    <text evidence="2">Belongs to the complex I subunit 4L family.</text>
</comment>
<dbReference type="Pfam" id="PF00420">
    <property type="entry name" value="Oxidored_q2"/>
    <property type="match status" value="1"/>
</dbReference>
<evidence type="ECO:0000256" key="4">
    <source>
        <dbReference type="ARBA" id="ARBA00022448"/>
    </source>
</evidence>
<dbReference type="EMBL" id="JX236041">
    <property type="protein sequence ID" value="AFN40619.1"/>
    <property type="molecule type" value="Genomic_DNA"/>
</dbReference>
<reference evidence="12" key="2">
    <citation type="submission" date="2012-06" db="EMBL/GenBank/DDBJ databases">
        <authorList>
            <person name="Lin M.-F."/>
            <person name="Kitahara M.V."/>
            <person name="Tachikawa H."/>
            <person name="Fukami H."/>
            <person name="Miller D.J."/>
            <person name="Chen C."/>
        </authorList>
    </citation>
    <scope>NUCLEOTIDE SEQUENCE</scope>
</reference>
<keyword evidence="4" id="KW-0813">Transport</keyword>
<dbReference type="GO" id="GO:0030964">
    <property type="term" value="C:NADH dehydrogenase complex"/>
    <property type="evidence" value="ECO:0007669"/>
    <property type="project" value="TreeGrafter"/>
</dbReference>
<gene>
    <name evidence="12" type="primary">ND4L</name>
</gene>